<dbReference type="Gene3D" id="3.30.2010.20">
    <property type="match status" value="1"/>
</dbReference>
<dbReference type="RefSeq" id="WP_192039058.1">
    <property type="nucleotide sequence ID" value="NZ_JACYWE010000004.1"/>
</dbReference>
<protein>
    <submittedName>
        <fullName evidence="2">Metallopeptidase family protein</fullName>
    </submittedName>
</protein>
<dbReference type="Pfam" id="PF06262">
    <property type="entry name" value="Zincin_1"/>
    <property type="match status" value="1"/>
</dbReference>
<proteinExistence type="predicted"/>
<evidence type="ECO:0000313" key="3">
    <source>
        <dbReference type="Proteomes" id="UP000642993"/>
    </source>
</evidence>
<reference evidence="2" key="1">
    <citation type="submission" date="2020-09" db="EMBL/GenBank/DDBJ databases">
        <title>Hoyosella lacisalsi sp. nov., a halotolerant actinobacterium isolated from soil of Lake Gudzhirganskoe.</title>
        <authorList>
            <person name="Yang Q."/>
            <person name="Guo P.Y."/>
            <person name="Liu S.W."/>
            <person name="Li F.N."/>
            <person name="Sun C.H."/>
        </authorList>
    </citation>
    <scope>NUCLEOTIDE SEQUENCE</scope>
    <source>
        <strain evidence="2">G463</strain>
    </source>
</reference>
<name>A0A927JC54_9ACTN</name>
<keyword evidence="3" id="KW-1185">Reference proteome</keyword>
<dbReference type="InterPro" id="IPR038555">
    <property type="entry name" value="Zincin_1_sf"/>
</dbReference>
<organism evidence="2 3">
    <name type="scientific">Lolliginicoccus lacisalsi</name>
    <dbReference type="NCBI Taxonomy" id="2742202"/>
    <lineage>
        <taxon>Bacteria</taxon>
        <taxon>Bacillati</taxon>
        <taxon>Actinomycetota</taxon>
        <taxon>Actinomycetes</taxon>
        <taxon>Mycobacteriales</taxon>
        <taxon>Hoyosellaceae</taxon>
        <taxon>Lolliginicoccus</taxon>
    </lineage>
</organism>
<dbReference type="Proteomes" id="UP000642993">
    <property type="component" value="Unassembled WGS sequence"/>
</dbReference>
<feature type="region of interest" description="Disordered" evidence="1">
    <location>
        <begin position="1"/>
        <end position="53"/>
    </location>
</feature>
<dbReference type="InterPro" id="IPR010428">
    <property type="entry name" value="Zincin_1"/>
</dbReference>
<accession>A0A927JC54</accession>
<dbReference type="CDD" id="cd12954">
    <property type="entry name" value="MMP_TTHA0227_like_1"/>
    <property type="match status" value="1"/>
</dbReference>
<evidence type="ECO:0000313" key="2">
    <source>
        <dbReference type="EMBL" id="MBD8506604.1"/>
    </source>
</evidence>
<dbReference type="AlphaFoldDB" id="A0A927JC54"/>
<sequence>MPDHERGAAGGGQIARAGTQVAAPGQSRGRRRTTRGVEKRGRGLRGALVPPGLPARKTRAERFDAIVLDAFEPIEARWRKRLAKLDIAVDDVPRVRARNPDTVTWPPEILADGPVPLSRLIPAGIDSSGQPTRARIVLFRRALELRGETPEELVQLIHEVLVQQVATYLGLPPDMVAPNGSGDLD</sequence>
<dbReference type="SUPFAM" id="SSF55486">
    <property type="entry name" value="Metalloproteases ('zincins'), catalytic domain"/>
    <property type="match status" value="1"/>
</dbReference>
<evidence type="ECO:0000256" key="1">
    <source>
        <dbReference type="SAM" id="MobiDB-lite"/>
    </source>
</evidence>
<gene>
    <name evidence="2" type="ORF">HT102_08905</name>
</gene>
<dbReference type="EMBL" id="JACYWE010000004">
    <property type="protein sequence ID" value="MBD8506604.1"/>
    <property type="molecule type" value="Genomic_DNA"/>
</dbReference>
<comment type="caution">
    <text evidence="2">The sequence shown here is derived from an EMBL/GenBank/DDBJ whole genome shotgun (WGS) entry which is preliminary data.</text>
</comment>